<proteinExistence type="predicted"/>
<gene>
    <name evidence="2" type="ORF">A2928_01650</name>
</gene>
<dbReference type="EMBL" id="MHRX01000033">
    <property type="protein sequence ID" value="OHA33293.1"/>
    <property type="molecule type" value="Genomic_DNA"/>
</dbReference>
<sequence>MKEFLRPTKRTWWVLLILIVLNIILPVSGIFLSVPELIFIPVFQAYTLSLLFINVGVKVCNGGDFICNPSFIGWLLMGLSVLSWIILYYFIASYISKKIIKSGRKDFSN</sequence>
<feature type="transmembrane region" description="Helical" evidence="1">
    <location>
        <begin position="12"/>
        <end position="32"/>
    </location>
</feature>
<evidence type="ECO:0000256" key="1">
    <source>
        <dbReference type="SAM" id="Phobius"/>
    </source>
</evidence>
<feature type="transmembrane region" description="Helical" evidence="1">
    <location>
        <begin position="71"/>
        <end position="91"/>
    </location>
</feature>
<reference evidence="2 3" key="1">
    <citation type="journal article" date="2016" name="Nat. Commun.">
        <title>Thousands of microbial genomes shed light on interconnected biogeochemical processes in an aquifer system.</title>
        <authorList>
            <person name="Anantharaman K."/>
            <person name="Brown C.T."/>
            <person name="Hug L.A."/>
            <person name="Sharon I."/>
            <person name="Castelle C.J."/>
            <person name="Probst A.J."/>
            <person name="Thomas B.C."/>
            <person name="Singh A."/>
            <person name="Wilkins M.J."/>
            <person name="Karaoz U."/>
            <person name="Brodie E.L."/>
            <person name="Williams K.H."/>
            <person name="Hubbard S.S."/>
            <person name="Banfield J.F."/>
        </authorList>
    </citation>
    <scope>NUCLEOTIDE SEQUENCE [LARGE SCALE GENOMIC DNA]</scope>
</reference>
<feature type="transmembrane region" description="Helical" evidence="1">
    <location>
        <begin position="38"/>
        <end position="59"/>
    </location>
</feature>
<organism evidence="2 3">
    <name type="scientific">Candidatus Taylorbacteria bacterium RIFCSPLOWO2_01_FULL_45_15b</name>
    <dbReference type="NCBI Taxonomy" id="1802319"/>
    <lineage>
        <taxon>Bacteria</taxon>
        <taxon>Candidatus Tayloriibacteriota</taxon>
    </lineage>
</organism>
<dbReference type="Proteomes" id="UP000176221">
    <property type="component" value="Unassembled WGS sequence"/>
</dbReference>
<dbReference type="AlphaFoldDB" id="A0A1G2NB72"/>
<keyword evidence="1" id="KW-1133">Transmembrane helix</keyword>
<name>A0A1G2NB72_9BACT</name>
<evidence type="ECO:0000313" key="3">
    <source>
        <dbReference type="Proteomes" id="UP000176221"/>
    </source>
</evidence>
<keyword evidence="1" id="KW-0812">Transmembrane</keyword>
<keyword evidence="1" id="KW-0472">Membrane</keyword>
<protein>
    <submittedName>
        <fullName evidence="2">Uncharacterized protein</fullName>
    </submittedName>
</protein>
<accession>A0A1G2NB72</accession>
<evidence type="ECO:0000313" key="2">
    <source>
        <dbReference type="EMBL" id="OHA33293.1"/>
    </source>
</evidence>
<comment type="caution">
    <text evidence="2">The sequence shown here is derived from an EMBL/GenBank/DDBJ whole genome shotgun (WGS) entry which is preliminary data.</text>
</comment>